<keyword evidence="11" id="KW-1015">Disulfide bond</keyword>
<evidence type="ECO:0000256" key="5">
    <source>
        <dbReference type="ARBA" id="ARBA00022703"/>
    </source>
</evidence>
<reference evidence="25" key="1">
    <citation type="submission" date="2025-08" db="UniProtKB">
        <authorList>
            <consortium name="RefSeq"/>
        </authorList>
    </citation>
    <scope>IDENTIFICATION</scope>
</reference>
<dbReference type="Gene3D" id="1.10.533.10">
    <property type="entry name" value="Death Domain, Fas"/>
    <property type="match status" value="1"/>
</dbReference>
<dbReference type="CTD" id="355"/>
<dbReference type="SUPFAM" id="SSF57586">
    <property type="entry name" value="TNF receptor-like"/>
    <property type="match status" value="2"/>
</dbReference>
<evidence type="ECO:0000256" key="13">
    <source>
        <dbReference type="ARBA" id="ARBA00023180"/>
    </source>
</evidence>
<dbReference type="GO" id="GO:0097192">
    <property type="term" value="P:extrinsic apoptotic signaling pathway in absence of ligand"/>
    <property type="evidence" value="ECO:0007669"/>
    <property type="project" value="TreeGrafter"/>
</dbReference>
<feature type="chain" id="PRO_5027803899" description="Tumor necrosis factor receptor superfamily member 6" evidence="21">
    <location>
        <begin position="22"/>
        <end position="350"/>
    </location>
</feature>
<keyword evidence="9 20" id="KW-0472">Membrane</keyword>
<protein>
    <recommendedName>
        <fullName evidence="3">Tumor necrosis factor receptor superfamily member 6</fullName>
    </recommendedName>
    <alternativeName>
        <fullName evidence="16">Apo-1 antigen</fullName>
    </alternativeName>
    <alternativeName>
        <fullName evidence="17">Apoptosis-mediating surface antigen FAS</fullName>
    </alternativeName>
    <alternativeName>
        <fullName evidence="15">FASLG receptor</fullName>
    </alternativeName>
</protein>
<dbReference type="GO" id="GO:0005031">
    <property type="term" value="F:tumor necrosis factor receptor activity"/>
    <property type="evidence" value="ECO:0007669"/>
    <property type="project" value="TreeGrafter"/>
</dbReference>
<evidence type="ECO:0000256" key="10">
    <source>
        <dbReference type="ARBA" id="ARBA00023139"/>
    </source>
</evidence>
<keyword evidence="13" id="KW-0325">Glycoprotein</keyword>
<dbReference type="GO" id="GO:0009897">
    <property type="term" value="C:external side of plasma membrane"/>
    <property type="evidence" value="ECO:0007669"/>
    <property type="project" value="TreeGrafter"/>
</dbReference>
<evidence type="ECO:0000256" key="15">
    <source>
        <dbReference type="ARBA" id="ARBA00030181"/>
    </source>
</evidence>
<dbReference type="SUPFAM" id="SSF47986">
    <property type="entry name" value="DEATH domain"/>
    <property type="match status" value="1"/>
</dbReference>
<keyword evidence="8" id="KW-0112">Calmodulin-binding</keyword>
<evidence type="ECO:0000256" key="7">
    <source>
        <dbReference type="ARBA" id="ARBA00022737"/>
    </source>
</evidence>
<dbReference type="GO" id="GO:0031265">
    <property type="term" value="C:CD95 death-inducing signaling complex"/>
    <property type="evidence" value="ECO:0007669"/>
    <property type="project" value="TreeGrafter"/>
</dbReference>
<dbReference type="Proteomes" id="UP000515159">
    <property type="component" value="Chromosome 4"/>
</dbReference>
<dbReference type="PRINTS" id="PR01680">
    <property type="entry name" value="TNFACTORR6"/>
</dbReference>
<evidence type="ECO:0000256" key="11">
    <source>
        <dbReference type="ARBA" id="ARBA00023157"/>
    </source>
</evidence>
<evidence type="ECO:0000256" key="4">
    <source>
        <dbReference type="ARBA" id="ARBA00022475"/>
    </source>
</evidence>
<dbReference type="GO" id="GO:0032872">
    <property type="term" value="P:regulation of stress-activated MAPK cascade"/>
    <property type="evidence" value="ECO:0007669"/>
    <property type="project" value="TreeGrafter"/>
</dbReference>
<keyword evidence="7" id="KW-0677">Repeat</keyword>
<evidence type="ECO:0000256" key="14">
    <source>
        <dbReference type="ARBA" id="ARBA00023288"/>
    </source>
</evidence>
<keyword evidence="24" id="KW-1185">Reference proteome</keyword>
<evidence type="ECO:0000256" key="18">
    <source>
        <dbReference type="PROSITE-ProRule" id="PRU00206"/>
    </source>
</evidence>
<proteinExistence type="predicted"/>
<dbReference type="GO" id="GO:0043066">
    <property type="term" value="P:negative regulation of apoptotic process"/>
    <property type="evidence" value="ECO:0007669"/>
    <property type="project" value="TreeGrafter"/>
</dbReference>
<evidence type="ECO:0000256" key="17">
    <source>
        <dbReference type="ARBA" id="ARBA00032502"/>
    </source>
</evidence>
<dbReference type="GeneID" id="117360058"/>
<gene>
    <name evidence="25" type="primary">FAS</name>
</gene>
<dbReference type="OrthoDB" id="8848202at2759"/>
<feature type="domain" description="Death" evidence="22">
    <location>
        <begin position="253"/>
        <end position="319"/>
    </location>
</feature>
<evidence type="ECO:0000256" key="19">
    <source>
        <dbReference type="SAM" id="MobiDB-lite"/>
    </source>
</evidence>
<dbReference type="PANTHER" id="PTHR46874:SF1">
    <property type="entry name" value="TUMOR NECROSIS FACTOR RECEPTOR SUPERFAMILY MEMBER 6"/>
    <property type="match status" value="1"/>
</dbReference>
<evidence type="ECO:0000256" key="20">
    <source>
        <dbReference type="SAM" id="Phobius"/>
    </source>
</evidence>
<dbReference type="InterPro" id="IPR001368">
    <property type="entry name" value="TNFR/NGFR_Cys_rich_reg"/>
</dbReference>
<keyword evidence="20" id="KW-1133">Transmembrane helix</keyword>
<name>A0A6P8QUL8_GEOSA</name>
<dbReference type="GO" id="GO:0006955">
    <property type="term" value="P:immune response"/>
    <property type="evidence" value="ECO:0007669"/>
    <property type="project" value="InterPro"/>
</dbReference>
<feature type="transmembrane region" description="Helical" evidence="20">
    <location>
        <begin position="179"/>
        <end position="199"/>
    </location>
</feature>
<dbReference type="Pfam" id="PF00531">
    <property type="entry name" value="Death"/>
    <property type="match status" value="1"/>
</dbReference>
<feature type="region of interest" description="Disordered" evidence="19">
    <location>
        <begin position="322"/>
        <end position="350"/>
    </location>
</feature>
<evidence type="ECO:0000259" key="23">
    <source>
        <dbReference type="PROSITE" id="PS50050"/>
    </source>
</evidence>
<dbReference type="GO" id="GO:0006924">
    <property type="term" value="P:activation-induced cell death of T cells"/>
    <property type="evidence" value="ECO:0007669"/>
    <property type="project" value="TreeGrafter"/>
</dbReference>
<keyword evidence="4" id="KW-1003">Cell membrane</keyword>
<dbReference type="GO" id="GO:0097527">
    <property type="term" value="P:necroptotic signaling pathway"/>
    <property type="evidence" value="ECO:0007669"/>
    <property type="project" value="TreeGrafter"/>
</dbReference>
<evidence type="ECO:0000256" key="16">
    <source>
        <dbReference type="ARBA" id="ARBA00032338"/>
    </source>
</evidence>
<dbReference type="InterPro" id="IPR008063">
    <property type="entry name" value="Fas_rcpt"/>
</dbReference>
<feature type="repeat" description="TNFR-Cys" evidence="18">
    <location>
        <begin position="87"/>
        <end position="130"/>
    </location>
</feature>
<dbReference type="FunCoup" id="A0A6P8QUL8">
    <property type="interactions" value="1216"/>
</dbReference>
<comment type="subcellular location">
    <subcellularLocation>
        <location evidence="1">Cell membrane</location>
        <topology evidence="1">Single-pass type I membrane protein</topology>
    </subcellularLocation>
    <subcellularLocation>
        <location evidence="2">Membrane raft</location>
    </subcellularLocation>
</comment>
<dbReference type="Gene3D" id="2.10.50.10">
    <property type="entry name" value="Tumor Necrosis Factor Receptor, subunit A, domain 2"/>
    <property type="match status" value="2"/>
</dbReference>
<dbReference type="InterPro" id="IPR011029">
    <property type="entry name" value="DEATH-like_dom_sf"/>
</dbReference>
<dbReference type="RefSeq" id="XP_033799555.1">
    <property type="nucleotide sequence ID" value="XM_033943664.1"/>
</dbReference>
<feature type="signal peptide" evidence="21">
    <location>
        <begin position="1"/>
        <end position="21"/>
    </location>
</feature>
<evidence type="ECO:0000256" key="3">
    <source>
        <dbReference type="ARBA" id="ARBA00015761"/>
    </source>
</evidence>
<feature type="compositionally biased region" description="Polar residues" evidence="19">
    <location>
        <begin position="322"/>
        <end position="334"/>
    </location>
</feature>
<dbReference type="GO" id="GO:0005516">
    <property type="term" value="F:calmodulin binding"/>
    <property type="evidence" value="ECO:0007669"/>
    <property type="project" value="UniProtKB-KW"/>
</dbReference>
<comment type="caution">
    <text evidence="18">Lacks conserved residue(s) required for the propagation of feature annotation.</text>
</comment>
<dbReference type="AlphaFoldDB" id="A0A6P8QUL8"/>
<evidence type="ECO:0000256" key="8">
    <source>
        <dbReference type="ARBA" id="ARBA00022860"/>
    </source>
</evidence>
<dbReference type="InParanoid" id="A0A6P8QUL8"/>
<dbReference type="KEGG" id="gsh:117360058"/>
<dbReference type="PROSITE" id="PS50050">
    <property type="entry name" value="TNFR_NGFR_2"/>
    <property type="match status" value="2"/>
</dbReference>
<keyword evidence="14" id="KW-0449">Lipoprotein</keyword>
<evidence type="ECO:0000256" key="9">
    <source>
        <dbReference type="ARBA" id="ARBA00023136"/>
    </source>
</evidence>
<dbReference type="FunFam" id="2.10.50.10:FF:000004">
    <property type="entry name" value="Tumor necrosis factor receptor superfamily member 6"/>
    <property type="match status" value="1"/>
</dbReference>
<dbReference type="SMART" id="SM00005">
    <property type="entry name" value="DEATH"/>
    <property type="match status" value="1"/>
</dbReference>
<dbReference type="PROSITE" id="PS50017">
    <property type="entry name" value="DEATH_DOMAIN"/>
    <property type="match status" value="1"/>
</dbReference>
<keyword evidence="20" id="KW-0812">Transmembrane</keyword>
<accession>A0A6P8QUL8</accession>
<evidence type="ECO:0000313" key="24">
    <source>
        <dbReference type="Proteomes" id="UP000515159"/>
    </source>
</evidence>
<dbReference type="InterPro" id="IPR000488">
    <property type="entry name" value="Death_dom"/>
</dbReference>
<keyword evidence="10" id="KW-0564">Palmitate</keyword>
<feature type="domain" description="TNFR-Cys" evidence="23">
    <location>
        <begin position="131"/>
        <end position="172"/>
    </location>
</feature>
<dbReference type="Pfam" id="PF00020">
    <property type="entry name" value="TNFR_c6"/>
    <property type="match status" value="1"/>
</dbReference>
<keyword evidence="5" id="KW-0053">Apoptosis</keyword>
<keyword evidence="12 25" id="KW-0675">Receptor</keyword>
<keyword evidence="6 21" id="KW-0732">Signal</keyword>
<evidence type="ECO:0000256" key="21">
    <source>
        <dbReference type="SAM" id="SignalP"/>
    </source>
</evidence>
<sequence>MGLKKLNLVSVFLIILSYIQSTSESRDALLTKGISGQAILKRKIFKRTIKCPIDEYSADNHCCKLCNKGTYLKSDCGEDHGEARCLPCTRGKDYMDQTNHLTHCERCKKCDLGQGLEELESCTVIQNTKCQCMKDYFCNSNSTTECNEHCHPCDKCENGVEEECTPTHNIVCKAGKRHLGLIALLLIVVISAPFFIYFYRKRNKKKSITENTHRSTEDTKLEEAELLVPEDIDLQCHLSEMSKKFTKEEMLNFIRHKGFKEAEIQAILNNNQNQEEEQKFKLLERWYQSHGKKGACRTLIGDLKKLRLNVLADDIMGTVSISNGKENVNSSSTSLEDRNERGLQSMEEGL</sequence>
<dbReference type="PANTHER" id="PTHR46874">
    <property type="entry name" value="TUMOR NECROSIS FACTOR RECEPTOR SUPERFAMILY MEMBER 6"/>
    <property type="match status" value="1"/>
</dbReference>
<feature type="domain" description="TNFR-Cys" evidence="23">
    <location>
        <begin position="87"/>
        <end position="130"/>
    </location>
</feature>
<evidence type="ECO:0000256" key="1">
    <source>
        <dbReference type="ARBA" id="ARBA00004251"/>
    </source>
</evidence>
<dbReference type="GO" id="GO:0045121">
    <property type="term" value="C:membrane raft"/>
    <property type="evidence" value="ECO:0007669"/>
    <property type="project" value="UniProtKB-SubCell"/>
</dbReference>
<feature type="repeat" description="TNFR-Cys" evidence="18">
    <location>
        <begin position="131"/>
        <end position="172"/>
    </location>
</feature>
<evidence type="ECO:0000259" key="22">
    <source>
        <dbReference type="PROSITE" id="PS50017"/>
    </source>
</evidence>
<organism evidence="24 25">
    <name type="scientific">Geotrypetes seraphini</name>
    <name type="common">Gaboon caecilian</name>
    <name type="synonym">Caecilia seraphini</name>
    <dbReference type="NCBI Taxonomy" id="260995"/>
    <lineage>
        <taxon>Eukaryota</taxon>
        <taxon>Metazoa</taxon>
        <taxon>Chordata</taxon>
        <taxon>Craniata</taxon>
        <taxon>Vertebrata</taxon>
        <taxon>Euteleostomi</taxon>
        <taxon>Amphibia</taxon>
        <taxon>Gymnophiona</taxon>
        <taxon>Geotrypetes</taxon>
    </lineage>
</organism>
<evidence type="ECO:0000256" key="2">
    <source>
        <dbReference type="ARBA" id="ARBA00004285"/>
    </source>
</evidence>
<dbReference type="SMART" id="SM00208">
    <property type="entry name" value="TNFR"/>
    <property type="match status" value="3"/>
</dbReference>
<dbReference type="GO" id="GO:0097049">
    <property type="term" value="P:motor neuron apoptotic process"/>
    <property type="evidence" value="ECO:0007669"/>
    <property type="project" value="TreeGrafter"/>
</dbReference>
<evidence type="ECO:0000256" key="6">
    <source>
        <dbReference type="ARBA" id="ARBA00022729"/>
    </source>
</evidence>
<evidence type="ECO:0000313" key="25">
    <source>
        <dbReference type="RefSeq" id="XP_033799555.1"/>
    </source>
</evidence>
<evidence type="ECO:0000256" key="12">
    <source>
        <dbReference type="ARBA" id="ARBA00023170"/>
    </source>
</evidence>